<reference evidence="2 3" key="1">
    <citation type="submission" date="2015-07" db="EMBL/GenBank/DDBJ databases">
        <title>Whole genome sequence of Thermanaerothrix daxensis DSM 23592.</title>
        <authorList>
            <person name="Hemp J."/>
            <person name="Ward L.M."/>
            <person name="Pace L.A."/>
            <person name="Fischer W.W."/>
        </authorList>
    </citation>
    <scope>NUCLEOTIDE SEQUENCE [LARGE SCALE GENOMIC DNA]</scope>
    <source>
        <strain evidence="2 3">GNS-1</strain>
    </source>
</reference>
<dbReference type="OrthoDB" id="9767366at2"/>
<gene>
    <name evidence="2" type="ORF">SE15_02340</name>
</gene>
<dbReference type="InterPro" id="IPR011059">
    <property type="entry name" value="Metal-dep_hydrolase_composite"/>
</dbReference>
<dbReference type="PATRIC" id="fig|869279.4.peg.466"/>
<dbReference type="Gene3D" id="3.10.310.70">
    <property type="match status" value="1"/>
</dbReference>
<evidence type="ECO:0000313" key="2">
    <source>
        <dbReference type="EMBL" id="KPL84046.1"/>
    </source>
</evidence>
<dbReference type="Gene3D" id="2.30.40.10">
    <property type="entry name" value="Urease, subunit C, domain 1"/>
    <property type="match status" value="1"/>
</dbReference>
<dbReference type="GO" id="GO:0016810">
    <property type="term" value="F:hydrolase activity, acting on carbon-nitrogen (but not peptide) bonds"/>
    <property type="evidence" value="ECO:0007669"/>
    <property type="project" value="InterPro"/>
</dbReference>
<dbReference type="InterPro" id="IPR013108">
    <property type="entry name" value="Amidohydro_3"/>
</dbReference>
<feature type="domain" description="Amidohydrolase 3" evidence="1">
    <location>
        <begin position="49"/>
        <end position="523"/>
    </location>
</feature>
<dbReference type="RefSeq" id="WP_083461643.1">
    <property type="nucleotide sequence ID" value="NZ_LGKO01000002.1"/>
</dbReference>
<dbReference type="AlphaFoldDB" id="A0A0P6XML2"/>
<evidence type="ECO:0000259" key="1">
    <source>
        <dbReference type="Pfam" id="PF07969"/>
    </source>
</evidence>
<dbReference type="CDD" id="cd01300">
    <property type="entry name" value="YtcJ_like"/>
    <property type="match status" value="1"/>
</dbReference>
<proteinExistence type="predicted"/>
<name>A0A0P6XML2_9CHLR</name>
<dbReference type="PANTHER" id="PTHR22642:SF2">
    <property type="entry name" value="PROTEIN LONG AFTER FAR-RED 3"/>
    <property type="match status" value="1"/>
</dbReference>
<dbReference type="Gene3D" id="3.20.20.140">
    <property type="entry name" value="Metal-dependent hydrolases"/>
    <property type="match status" value="1"/>
</dbReference>
<dbReference type="STRING" id="869279.SE15_02340"/>
<dbReference type="SUPFAM" id="SSF51338">
    <property type="entry name" value="Composite domain of metallo-dependent hydrolases"/>
    <property type="match status" value="1"/>
</dbReference>
<dbReference type="InterPro" id="IPR032466">
    <property type="entry name" value="Metal_Hydrolase"/>
</dbReference>
<evidence type="ECO:0000313" key="3">
    <source>
        <dbReference type="Proteomes" id="UP000050544"/>
    </source>
</evidence>
<dbReference type="EMBL" id="LGKO01000002">
    <property type="protein sequence ID" value="KPL84046.1"/>
    <property type="molecule type" value="Genomic_DNA"/>
</dbReference>
<dbReference type="Pfam" id="PF07969">
    <property type="entry name" value="Amidohydro_3"/>
    <property type="match status" value="1"/>
</dbReference>
<accession>A0A0P6XML2</accession>
<protein>
    <recommendedName>
        <fullName evidence="1">Amidohydrolase 3 domain-containing protein</fullName>
    </recommendedName>
</protein>
<dbReference type="PANTHER" id="PTHR22642">
    <property type="entry name" value="IMIDAZOLONEPROPIONASE"/>
    <property type="match status" value="1"/>
</dbReference>
<dbReference type="Proteomes" id="UP000050544">
    <property type="component" value="Unassembled WGS sequence"/>
</dbReference>
<comment type="caution">
    <text evidence="2">The sequence shown here is derived from an EMBL/GenBank/DDBJ whole genome shotgun (WGS) entry which is preliminary data.</text>
</comment>
<sequence length="530" mass="58492">MLILHNARIYTLDPQQPIATALAIEQDRIIAVGETPDIMALARSGSVIQDMAGKVILPGLVDAHIHLQHFALNLQRVDCETPTRAECLRRVAERVAQTPPGQWILGHGWNQNEWPEGFGSAQDLDALTSAHPIFLTAKSLHAAWVNSTALHLAGIDAHTPDPPDGRIQRDARGQPTGILFEAAVELVQRCIPQPGVQEVAQAIQQAQSTLWRMGLTGVHDFDQRTCFLALQALRREGRLMLRVLKSIPAELLDEAIALGLGSDFGDAWLRIGGVKLFSDGALGPQTAAMFEPYLGREDRGVLFLDADQIYEMGCKAGEVGLSLAIHAIGDRANAEVLTGLERLRAWETSLGKPHLRHRIEHVQLLRHQDLGRLAQAEIIASVQPIHATSDMYMADRHWGERARYAYAYQSLLAHGTRLAFGSDAPVESPNPFWGIHAAVTRQRPDGQPGPEGWYPQERLTLQQALEGYTLGPAYAAGLECCLGRLREGYYADLIVLEEDPWKMLADLLYQLQPWATMVGGKWVWIEGETA</sequence>
<dbReference type="InterPro" id="IPR033932">
    <property type="entry name" value="YtcJ-like"/>
</dbReference>
<keyword evidence="3" id="KW-1185">Reference proteome</keyword>
<dbReference type="SUPFAM" id="SSF51556">
    <property type="entry name" value="Metallo-dependent hydrolases"/>
    <property type="match status" value="1"/>
</dbReference>
<organism evidence="2 3">
    <name type="scientific">Thermanaerothrix daxensis</name>
    <dbReference type="NCBI Taxonomy" id="869279"/>
    <lineage>
        <taxon>Bacteria</taxon>
        <taxon>Bacillati</taxon>
        <taxon>Chloroflexota</taxon>
        <taxon>Anaerolineae</taxon>
        <taxon>Anaerolineales</taxon>
        <taxon>Anaerolineaceae</taxon>
        <taxon>Thermanaerothrix</taxon>
    </lineage>
</organism>